<dbReference type="SUPFAM" id="SSF52540">
    <property type="entry name" value="P-loop containing nucleoside triphosphate hydrolases"/>
    <property type="match status" value="1"/>
</dbReference>
<evidence type="ECO:0000259" key="9">
    <source>
        <dbReference type="PROSITE" id="PS50929"/>
    </source>
</evidence>
<dbReference type="GO" id="GO:0005524">
    <property type="term" value="F:ATP binding"/>
    <property type="evidence" value="ECO:0007669"/>
    <property type="project" value="UniProtKB-KW"/>
</dbReference>
<dbReference type="Gene3D" id="1.20.1560.10">
    <property type="entry name" value="ABC transporter type 1, transmembrane domain"/>
    <property type="match status" value="1"/>
</dbReference>
<dbReference type="Proteomes" id="UP001203945">
    <property type="component" value="Unassembled WGS sequence"/>
</dbReference>
<keyword evidence="5 7" id="KW-1133">Transmembrane helix</keyword>
<keyword evidence="3" id="KW-0547">Nucleotide-binding</keyword>
<evidence type="ECO:0000256" key="6">
    <source>
        <dbReference type="ARBA" id="ARBA00023136"/>
    </source>
</evidence>
<dbReference type="EMBL" id="JAKZEU010000001">
    <property type="protein sequence ID" value="MCQ0969133.1"/>
    <property type="molecule type" value="Genomic_DNA"/>
</dbReference>
<dbReference type="InterPro" id="IPR039421">
    <property type="entry name" value="Type_1_exporter"/>
</dbReference>
<keyword evidence="10" id="KW-0614">Plasmid</keyword>
<dbReference type="InterPro" id="IPR017871">
    <property type="entry name" value="ABC_transporter-like_CS"/>
</dbReference>
<dbReference type="PROSITE" id="PS50893">
    <property type="entry name" value="ABC_TRANSPORTER_2"/>
    <property type="match status" value="1"/>
</dbReference>
<dbReference type="InterPro" id="IPR003439">
    <property type="entry name" value="ABC_transporter-like_ATP-bd"/>
</dbReference>
<name>A0ABT1MLF6_9RHOB</name>
<feature type="domain" description="ABC transmembrane type-1" evidence="9">
    <location>
        <begin position="35"/>
        <end position="315"/>
    </location>
</feature>
<reference evidence="10 11" key="1">
    <citation type="submission" date="2022-03" db="EMBL/GenBank/DDBJ databases">
        <authorList>
            <person name="He Y."/>
        </authorList>
    </citation>
    <scope>NUCLEOTIDE SEQUENCE [LARGE SCALE GENOMIC DNA]</scope>
    <source>
        <strain evidence="10 11">TK19116</strain>
        <plasmid evidence="10">unnamed1</plasmid>
    </source>
</reference>
<keyword evidence="11" id="KW-1185">Reference proteome</keyword>
<keyword evidence="2 7" id="KW-0812">Transmembrane</keyword>
<gene>
    <name evidence="10" type="ORF">MLD63_01620</name>
</gene>
<keyword evidence="4 10" id="KW-0067">ATP-binding</keyword>
<comment type="subcellular location">
    <subcellularLocation>
        <location evidence="1">Cell membrane</location>
        <topology evidence="1">Multi-pass membrane protein</topology>
    </subcellularLocation>
</comment>
<dbReference type="PROSITE" id="PS50929">
    <property type="entry name" value="ABC_TM1F"/>
    <property type="match status" value="1"/>
</dbReference>
<feature type="transmembrane region" description="Helical" evidence="7">
    <location>
        <begin position="175"/>
        <end position="195"/>
    </location>
</feature>
<dbReference type="SMART" id="SM00382">
    <property type="entry name" value="AAA"/>
    <property type="match status" value="1"/>
</dbReference>
<dbReference type="InterPro" id="IPR011527">
    <property type="entry name" value="ABC1_TM_dom"/>
</dbReference>
<dbReference type="Pfam" id="PF00005">
    <property type="entry name" value="ABC_tran"/>
    <property type="match status" value="1"/>
</dbReference>
<dbReference type="PANTHER" id="PTHR43394:SF1">
    <property type="entry name" value="ATP-BINDING CASSETTE SUB-FAMILY B MEMBER 10, MITOCHONDRIAL"/>
    <property type="match status" value="1"/>
</dbReference>
<dbReference type="InterPro" id="IPR027417">
    <property type="entry name" value="P-loop_NTPase"/>
</dbReference>
<evidence type="ECO:0000256" key="2">
    <source>
        <dbReference type="ARBA" id="ARBA00022692"/>
    </source>
</evidence>
<dbReference type="Gene3D" id="3.40.50.300">
    <property type="entry name" value="P-loop containing nucleotide triphosphate hydrolases"/>
    <property type="match status" value="1"/>
</dbReference>
<feature type="transmembrane region" description="Helical" evidence="7">
    <location>
        <begin position="33"/>
        <end position="54"/>
    </location>
</feature>
<feature type="transmembrane region" description="Helical" evidence="7">
    <location>
        <begin position="69"/>
        <end position="90"/>
    </location>
</feature>
<evidence type="ECO:0000256" key="4">
    <source>
        <dbReference type="ARBA" id="ARBA00022840"/>
    </source>
</evidence>
<dbReference type="RefSeq" id="WP_255328092.1">
    <property type="nucleotide sequence ID" value="NZ_JAKZEU010000001.1"/>
</dbReference>
<evidence type="ECO:0000313" key="11">
    <source>
        <dbReference type="Proteomes" id="UP001203945"/>
    </source>
</evidence>
<evidence type="ECO:0000256" key="3">
    <source>
        <dbReference type="ARBA" id="ARBA00022741"/>
    </source>
</evidence>
<evidence type="ECO:0000256" key="5">
    <source>
        <dbReference type="ARBA" id="ARBA00022989"/>
    </source>
</evidence>
<dbReference type="SUPFAM" id="SSF90123">
    <property type="entry name" value="ABC transporter transmembrane region"/>
    <property type="match status" value="1"/>
</dbReference>
<accession>A0ABT1MLF6</accession>
<comment type="caution">
    <text evidence="10">The sequence shown here is derived from an EMBL/GenBank/DDBJ whole genome shotgun (WGS) entry which is preliminary data.</text>
</comment>
<dbReference type="InterPro" id="IPR003593">
    <property type="entry name" value="AAA+_ATPase"/>
</dbReference>
<feature type="domain" description="ABC transporter" evidence="8">
    <location>
        <begin position="348"/>
        <end position="581"/>
    </location>
</feature>
<dbReference type="Pfam" id="PF00664">
    <property type="entry name" value="ABC_membrane"/>
    <property type="match status" value="1"/>
</dbReference>
<sequence>MNATVPQPAAETDRTGLFARMWRDYLRAHWRRMSVAFGLMMIEGSTLAVLSWMLKPLFDRVFVGGDTDAIWWVGGVIFSLFVIRATTLVINRSMLTHVSLSVSTKMQSDLLRHILTLDQRFFQENPPGALIERVQGDTIAVQGMWSTLIAGAGRDVVALVSLFTVAIVIDPWWTLAAVVGAPILILPTIAVQRYIRRKMRQTRSNASARATRLDEVLHGIRSVRLNRMEEAQMDRFGTIVERIRRAEVKMAATGATIPALIDIITGLGFVGVLALGGAEVTRGERTVGDFMSFFTALSLAFQPLRRLGVLTGTWQIAAASLERIYQIFDTQPTIHSGTRSEPPSDTTIRLEDVWLSYDDQPVLQGLSLTAKAGETTAFVGPSGAGKSTIFNVITRMIDPDRGQVTLGGVPVADYRLDVLRDQFSTVAQDAALFDETIRDNILMGRPDGDQAALRAAVIAARVDEFTDASGRGLDTPAGPRGSSLSGGQRQRVAIARAVLRDAPILLLDEATSALDAASERMVQEAIDAVSQDRTTLVIAHRLSTIRKADRIVVIEGGRVVEEGSHDQLMEQSGAYARLVALQFGED</sequence>
<proteinExistence type="predicted"/>
<evidence type="ECO:0000256" key="7">
    <source>
        <dbReference type="SAM" id="Phobius"/>
    </source>
</evidence>
<feature type="transmembrane region" description="Helical" evidence="7">
    <location>
        <begin position="251"/>
        <end position="275"/>
    </location>
</feature>
<keyword evidence="6 7" id="KW-0472">Membrane</keyword>
<feature type="transmembrane region" description="Helical" evidence="7">
    <location>
        <begin position="148"/>
        <end position="169"/>
    </location>
</feature>
<organism evidence="10 11">
    <name type="scientific">Paracoccus albicereus</name>
    <dbReference type="NCBI Taxonomy" id="2922394"/>
    <lineage>
        <taxon>Bacteria</taxon>
        <taxon>Pseudomonadati</taxon>
        <taxon>Pseudomonadota</taxon>
        <taxon>Alphaproteobacteria</taxon>
        <taxon>Rhodobacterales</taxon>
        <taxon>Paracoccaceae</taxon>
        <taxon>Paracoccus</taxon>
    </lineage>
</organism>
<dbReference type="InterPro" id="IPR036640">
    <property type="entry name" value="ABC1_TM_sf"/>
</dbReference>
<dbReference type="PROSITE" id="PS00211">
    <property type="entry name" value="ABC_TRANSPORTER_1"/>
    <property type="match status" value="1"/>
</dbReference>
<protein>
    <submittedName>
        <fullName evidence="10">ABC transporter ATP-binding protein/permease</fullName>
    </submittedName>
</protein>
<dbReference type="CDD" id="cd18552">
    <property type="entry name" value="ABC_6TM_MsbA_like"/>
    <property type="match status" value="1"/>
</dbReference>
<dbReference type="PANTHER" id="PTHR43394">
    <property type="entry name" value="ATP-DEPENDENT PERMEASE MDL1, MITOCHONDRIAL"/>
    <property type="match status" value="1"/>
</dbReference>
<evidence type="ECO:0000313" key="10">
    <source>
        <dbReference type="EMBL" id="MCQ0969133.1"/>
    </source>
</evidence>
<evidence type="ECO:0000259" key="8">
    <source>
        <dbReference type="PROSITE" id="PS50893"/>
    </source>
</evidence>
<evidence type="ECO:0000256" key="1">
    <source>
        <dbReference type="ARBA" id="ARBA00004651"/>
    </source>
</evidence>
<geneLocation type="plasmid" evidence="10">
    <name>unnamed1</name>
</geneLocation>